<evidence type="ECO:0000256" key="5">
    <source>
        <dbReference type="PROSITE-ProRule" id="PRU10015"/>
    </source>
</evidence>
<feature type="binding site" evidence="4">
    <location>
        <position position="370"/>
    </location>
    <ligand>
        <name>S-adenosyl-L-methionine</name>
        <dbReference type="ChEBI" id="CHEBI:59789"/>
    </ligand>
</feature>
<dbReference type="InterPro" id="IPR029063">
    <property type="entry name" value="SAM-dependent_MTases_sf"/>
</dbReference>
<dbReference type="SUPFAM" id="SSF50249">
    <property type="entry name" value="Nucleic acid-binding proteins"/>
    <property type="match status" value="1"/>
</dbReference>
<feature type="region of interest" description="Disordered" evidence="6">
    <location>
        <begin position="246"/>
        <end position="265"/>
    </location>
</feature>
<comment type="similarity">
    <text evidence="4">Belongs to the class I-like SAM-binding methyltransferase superfamily. RNA M5U methyltransferase family.</text>
</comment>
<feature type="region of interest" description="Disordered" evidence="6">
    <location>
        <begin position="45"/>
        <end position="71"/>
    </location>
</feature>
<dbReference type="Proteomes" id="UP001140091">
    <property type="component" value="Unassembled WGS sequence"/>
</dbReference>
<dbReference type="PANTHER" id="PTHR11061:SF30">
    <property type="entry name" value="TRNA (URACIL(54)-C(5))-METHYLTRANSFERASE"/>
    <property type="match status" value="1"/>
</dbReference>
<feature type="binding site" evidence="4">
    <location>
        <position position="405"/>
    </location>
    <ligand>
        <name>S-adenosyl-L-methionine</name>
        <dbReference type="ChEBI" id="CHEBI:59789"/>
    </ligand>
</feature>
<dbReference type="EMBL" id="JANBPK010000748">
    <property type="protein sequence ID" value="KAJ2933242.1"/>
    <property type="molecule type" value="Genomic_DNA"/>
</dbReference>
<evidence type="ECO:0000256" key="1">
    <source>
        <dbReference type="ARBA" id="ARBA00022603"/>
    </source>
</evidence>
<dbReference type="GO" id="GO:0008033">
    <property type="term" value="P:tRNA processing"/>
    <property type="evidence" value="ECO:0007669"/>
    <property type="project" value="InterPro"/>
</dbReference>
<feature type="domain" description="TRAM" evidence="7">
    <location>
        <begin position="103"/>
        <end position="165"/>
    </location>
</feature>
<dbReference type="SUPFAM" id="SSF53335">
    <property type="entry name" value="S-adenosyl-L-methionine-dependent methyltransferases"/>
    <property type="match status" value="1"/>
</dbReference>
<dbReference type="PROSITE" id="PS01231">
    <property type="entry name" value="TRMA_2"/>
    <property type="match status" value="1"/>
</dbReference>
<comment type="caution">
    <text evidence="8">The sequence shown here is derived from an EMBL/GenBank/DDBJ whole genome shotgun (WGS) entry which is preliminary data.</text>
</comment>
<dbReference type="InterPro" id="IPR010280">
    <property type="entry name" value="U5_MeTrfase_fam"/>
</dbReference>
<evidence type="ECO:0000256" key="2">
    <source>
        <dbReference type="ARBA" id="ARBA00022679"/>
    </source>
</evidence>
<dbReference type="GO" id="GO:0030697">
    <property type="term" value="F:tRNA (uracil(54)-C5)-methyltransferase activity, S-adenosyl methionine-dependent"/>
    <property type="evidence" value="ECO:0007669"/>
    <property type="project" value="InterPro"/>
</dbReference>
<dbReference type="InterPro" id="IPR025795">
    <property type="entry name" value="tRNA_(uracil-5-)_MeTrfase"/>
</dbReference>
<dbReference type="Gene3D" id="3.40.50.150">
    <property type="entry name" value="Vaccinia Virus protein VP39"/>
    <property type="match status" value="2"/>
</dbReference>
<evidence type="ECO:0000313" key="8">
    <source>
        <dbReference type="EMBL" id="KAJ2933242.1"/>
    </source>
</evidence>
<dbReference type="Gene3D" id="2.40.50.140">
    <property type="entry name" value="Nucleic acid-binding proteins"/>
    <property type="match status" value="1"/>
</dbReference>
<dbReference type="OrthoDB" id="10250660at2759"/>
<keyword evidence="1 4" id="KW-0489">Methyltransferase</keyword>
<evidence type="ECO:0000259" key="7">
    <source>
        <dbReference type="PROSITE" id="PS50926"/>
    </source>
</evidence>
<reference evidence="8" key="1">
    <citation type="submission" date="2022-06" db="EMBL/GenBank/DDBJ databases">
        <title>Genome Sequence of Candolleomyces eurysporus.</title>
        <authorList>
            <person name="Buettner E."/>
        </authorList>
    </citation>
    <scope>NUCLEOTIDE SEQUENCE</scope>
    <source>
        <strain evidence="8">VTCC 930004</strain>
    </source>
</reference>
<dbReference type="FunFam" id="2.40.50.140:FF:000201">
    <property type="entry name" value="TRM2p tRNA methyltransferase"/>
    <property type="match status" value="1"/>
</dbReference>
<evidence type="ECO:0000256" key="6">
    <source>
        <dbReference type="SAM" id="MobiDB-lite"/>
    </source>
</evidence>
<protein>
    <recommendedName>
        <fullName evidence="7">TRAM domain-containing protein</fullName>
    </recommendedName>
</protein>
<keyword evidence="9" id="KW-1185">Reference proteome</keyword>
<dbReference type="AlphaFoldDB" id="A0A9W8JER0"/>
<feature type="binding site" evidence="4">
    <location>
        <position position="426"/>
    </location>
    <ligand>
        <name>S-adenosyl-L-methionine</name>
        <dbReference type="ChEBI" id="CHEBI:59789"/>
    </ligand>
</feature>
<dbReference type="GO" id="GO:0032259">
    <property type="term" value="P:methylation"/>
    <property type="evidence" value="ECO:0007669"/>
    <property type="project" value="UniProtKB-KW"/>
</dbReference>
<keyword evidence="2 4" id="KW-0808">Transferase</keyword>
<dbReference type="PANTHER" id="PTHR11061">
    <property type="entry name" value="RNA M5U METHYLTRANSFERASE"/>
    <property type="match status" value="1"/>
</dbReference>
<dbReference type="InterPro" id="IPR012340">
    <property type="entry name" value="NA-bd_OB-fold"/>
</dbReference>
<organism evidence="8 9">
    <name type="scientific">Candolleomyces eurysporus</name>
    <dbReference type="NCBI Taxonomy" id="2828524"/>
    <lineage>
        <taxon>Eukaryota</taxon>
        <taxon>Fungi</taxon>
        <taxon>Dikarya</taxon>
        <taxon>Basidiomycota</taxon>
        <taxon>Agaricomycotina</taxon>
        <taxon>Agaricomycetes</taxon>
        <taxon>Agaricomycetidae</taxon>
        <taxon>Agaricales</taxon>
        <taxon>Agaricineae</taxon>
        <taxon>Psathyrellaceae</taxon>
        <taxon>Candolleomyces</taxon>
    </lineage>
</organism>
<name>A0A9W8JER0_9AGAR</name>
<dbReference type="InterPro" id="IPR002792">
    <property type="entry name" value="TRAM_dom"/>
</dbReference>
<dbReference type="PROSITE" id="PS51622">
    <property type="entry name" value="SAM_MT_RNA_M5U_2"/>
    <property type="match status" value="1"/>
</dbReference>
<gene>
    <name evidence="8" type="ORF">H1R20_g3801</name>
</gene>
<dbReference type="GO" id="GO:0009451">
    <property type="term" value="P:RNA modification"/>
    <property type="evidence" value="ECO:0007669"/>
    <property type="project" value="UniProtKB-ARBA"/>
</dbReference>
<feature type="compositionally biased region" description="Basic residues" evidence="6">
    <location>
        <begin position="52"/>
        <end position="61"/>
    </location>
</feature>
<evidence type="ECO:0000313" key="9">
    <source>
        <dbReference type="Proteomes" id="UP001140091"/>
    </source>
</evidence>
<dbReference type="PROSITE" id="PS51687">
    <property type="entry name" value="SAM_MT_RNA_M5U"/>
    <property type="match status" value="1"/>
</dbReference>
<keyword evidence="3 4" id="KW-0949">S-adenosyl-L-methionine</keyword>
<dbReference type="InterPro" id="IPR030390">
    <property type="entry name" value="MeTrfase_TrmA_AS"/>
</dbReference>
<dbReference type="PROSITE" id="PS50926">
    <property type="entry name" value="TRAM"/>
    <property type="match status" value="1"/>
</dbReference>
<feature type="active site" description="Nucleophile" evidence="4">
    <location>
        <position position="503"/>
    </location>
</feature>
<dbReference type="InterPro" id="IPR030391">
    <property type="entry name" value="MeTrfase_TrmA_CS"/>
</dbReference>
<evidence type="ECO:0000256" key="3">
    <source>
        <dbReference type="ARBA" id="ARBA00022691"/>
    </source>
</evidence>
<feature type="active site" evidence="5">
    <location>
        <position position="503"/>
    </location>
</feature>
<dbReference type="Pfam" id="PF05958">
    <property type="entry name" value="tRNA_U5-meth_tr"/>
    <property type="match status" value="1"/>
</dbReference>
<proteinExistence type="inferred from homology"/>
<dbReference type="PROSITE" id="PS01230">
    <property type="entry name" value="TRMA_1"/>
    <property type="match status" value="1"/>
</dbReference>
<sequence>MSAVGANTSPAIGQVHVLADSEKELPVPKRQRLGIAVVSELDSLKASSATKRDRKRQSRKQKQLEKLPEPCSSDDVLWKDIVSVLGGEAIDAAIEDGKDVQAPLVLQEEVELEVKILGSNGDGIAVPVDSKQPWAVVVPLTLPGERVRARIYRHARLHSFGDLVEVVEPSSSLRDMSRVQCKYFGSCGGCQYQMLSYESQLEFKREVVVKAYQNYCTAILEENMPEILATAPSPLQYGYRTKLTPHFDGPSKSVRKGSRKPTTEQPDWLQIGFNRIGTRKVLDIEECPIATSVINAQIAPMRESIIQNSHTYNKGVSLLLRDSLDTSVDESVDRLSDAFNKHICVTEPKSTVREKIGEWVFEYNAGSFFQNNNSVLPPLTDYVRNAIFPPSSTAPSTLTHLVDTYCGAGLFAIVLSPHFEKVAGIELSQDSIRYATHNAKLNHISEDKISFRAGNAGEIFAVVQDFPRDNTAVLIDPPRKGCDEFFIKQLLEFGPKTVVYVSCNVHTQARDVARIVEEGRYRLESVKGFDLFPQTAHVESVAVLRRVD</sequence>
<accession>A0A9W8JER0</accession>
<evidence type="ECO:0000256" key="4">
    <source>
        <dbReference type="PROSITE-ProRule" id="PRU01024"/>
    </source>
</evidence>
<feature type="non-terminal residue" evidence="8">
    <location>
        <position position="1"/>
    </location>
</feature>
<feature type="binding site" evidence="4">
    <location>
        <position position="476"/>
    </location>
    <ligand>
        <name>S-adenosyl-L-methionine</name>
        <dbReference type="ChEBI" id="CHEBI:59789"/>
    </ligand>
</feature>